<feature type="region of interest" description="Disordered" evidence="1">
    <location>
        <begin position="1"/>
        <end position="31"/>
    </location>
</feature>
<organism evidence="2 3">
    <name type="scientific">Potamilus streckersoni</name>
    <dbReference type="NCBI Taxonomy" id="2493646"/>
    <lineage>
        <taxon>Eukaryota</taxon>
        <taxon>Metazoa</taxon>
        <taxon>Spiralia</taxon>
        <taxon>Lophotrochozoa</taxon>
        <taxon>Mollusca</taxon>
        <taxon>Bivalvia</taxon>
        <taxon>Autobranchia</taxon>
        <taxon>Heteroconchia</taxon>
        <taxon>Palaeoheterodonta</taxon>
        <taxon>Unionida</taxon>
        <taxon>Unionoidea</taxon>
        <taxon>Unionidae</taxon>
        <taxon>Ambleminae</taxon>
        <taxon>Lampsilini</taxon>
        <taxon>Potamilus</taxon>
    </lineage>
</organism>
<evidence type="ECO:0000256" key="1">
    <source>
        <dbReference type="SAM" id="MobiDB-lite"/>
    </source>
</evidence>
<accession>A0AAE0T1K5</accession>
<dbReference type="Proteomes" id="UP001195483">
    <property type="component" value="Unassembled WGS sequence"/>
</dbReference>
<feature type="compositionally biased region" description="Basic and acidic residues" evidence="1">
    <location>
        <begin position="14"/>
        <end position="31"/>
    </location>
</feature>
<gene>
    <name evidence="2" type="ORF">CHS0354_036000</name>
</gene>
<sequence>MGKKKQKQQPVSKEQNKNMKFAETRERKPTPCLESLKEEHKAVFIPADLEKEILNFIQEENKVKKLEKGMSKRLTSKKLGVSSTNHCMTIKHGDFQYFHDKLPSGFSDTLQKEEDKVHVRPKFDTTLLRGEKSLIKEEDVNLQSVKKPLKERYIELTAFILDLNQEAAETKQMGNEAKQKELSKQIREIIVGMDSLGKHPDFDLSVKIKNIECEKASGDPSITAVAKEDSSVNPDLVKVDYVDDIGSGMGLIEQAAARTPL</sequence>
<protein>
    <submittedName>
        <fullName evidence="2">Uncharacterized protein</fullName>
    </submittedName>
</protein>
<reference evidence="2" key="3">
    <citation type="submission" date="2023-05" db="EMBL/GenBank/DDBJ databases">
        <authorList>
            <person name="Smith C.H."/>
        </authorList>
    </citation>
    <scope>NUCLEOTIDE SEQUENCE</scope>
    <source>
        <strain evidence="2">CHS0354</strain>
        <tissue evidence="2">Mantle</tissue>
    </source>
</reference>
<proteinExistence type="predicted"/>
<reference evidence="2" key="1">
    <citation type="journal article" date="2021" name="Genome Biol. Evol.">
        <title>A High-Quality Reference Genome for a Parasitic Bivalve with Doubly Uniparental Inheritance (Bivalvia: Unionida).</title>
        <authorList>
            <person name="Smith C.H."/>
        </authorList>
    </citation>
    <scope>NUCLEOTIDE SEQUENCE</scope>
    <source>
        <strain evidence="2">CHS0354</strain>
    </source>
</reference>
<dbReference type="EMBL" id="JAEAOA010002102">
    <property type="protein sequence ID" value="KAK3602031.1"/>
    <property type="molecule type" value="Genomic_DNA"/>
</dbReference>
<evidence type="ECO:0000313" key="3">
    <source>
        <dbReference type="Proteomes" id="UP001195483"/>
    </source>
</evidence>
<dbReference type="AlphaFoldDB" id="A0AAE0T1K5"/>
<keyword evidence="3" id="KW-1185">Reference proteome</keyword>
<name>A0AAE0T1K5_9BIVA</name>
<evidence type="ECO:0000313" key="2">
    <source>
        <dbReference type="EMBL" id="KAK3602031.1"/>
    </source>
</evidence>
<comment type="caution">
    <text evidence="2">The sequence shown here is derived from an EMBL/GenBank/DDBJ whole genome shotgun (WGS) entry which is preliminary data.</text>
</comment>
<reference evidence="2" key="2">
    <citation type="journal article" date="2021" name="Genome Biol. Evol.">
        <title>Developing a high-quality reference genome for a parasitic bivalve with doubly uniparental inheritance (Bivalvia: Unionida).</title>
        <authorList>
            <person name="Smith C.H."/>
        </authorList>
    </citation>
    <scope>NUCLEOTIDE SEQUENCE</scope>
    <source>
        <strain evidence="2">CHS0354</strain>
        <tissue evidence="2">Mantle</tissue>
    </source>
</reference>